<dbReference type="PRINTS" id="PR01434">
    <property type="entry name" value="NADHDHGNASE5"/>
</dbReference>
<feature type="transmembrane region" description="Helical" evidence="17">
    <location>
        <begin position="298"/>
        <end position="320"/>
    </location>
</feature>
<evidence type="ECO:0000256" key="14">
    <source>
        <dbReference type="ARBA" id="ARBA00023128"/>
    </source>
</evidence>
<comment type="catalytic activity">
    <reaction evidence="16 17">
        <text>a ubiquinone + NADH + 5 H(+)(in) = a ubiquinol + NAD(+) + 4 H(+)(out)</text>
        <dbReference type="Rhea" id="RHEA:29091"/>
        <dbReference type="Rhea" id="RHEA-COMP:9565"/>
        <dbReference type="Rhea" id="RHEA-COMP:9566"/>
        <dbReference type="ChEBI" id="CHEBI:15378"/>
        <dbReference type="ChEBI" id="CHEBI:16389"/>
        <dbReference type="ChEBI" id="CHEBI:17976"/>
        <dbReference type="ChEBI" id="CHEBI:57540"/>
        <dbReference type="ChEBI" id="CHEBI:57945"/>
        <dbReference type="EC" id="7.1.1.2"/>
    </reaction>
</comment>
<evidence type="ECO:0000256" key="11">
    <source>
        <dbReference type="ARBA" id="ARBA00022989"/>
    </source>
</evidence>
<gene>
    <name evidence="21" type="primary">nad5</name>
</gene>
<feature type="transmembrane region" description="Helical" evidence="17">
    <location>
        <begin position="12"/>
        <end position="31"/>
    </location>
</feature>
<evidence type="ECO:0000256" key="12">
    <source>
        <dbReference type="ARBA" id="ARBA00023027"/>
    </source>
</evidence>
<reference evidence="21" key="1">
    <citation type="journal article" date="2019" name="Mitochondrial DNA Part B Resour">
        <title>The complete mitochondrial genome of a field cricket Turanogryllus eous (Insecta: Orthoptera).</title>
        <authorList>
            <person name="Ma C."/>
            <person name="Zhang L."/>
            <person name="Li J."/>
        </authorList>
    </citation>
    <scope>NUCLEOTIDE SEQUENCE</scope>
</reference>
<keyword evidence="9" id="KW-1278">Translocase</keyword>
<feature type="transmembrane region" description="Helical" evidence="17">
    <location>
        <begin position="62"/>
        <end position="79"/>
    </location>
</feature>
<evidence type="ECO:0000256" key="8">
    <source>
        <dbReference type="ARBA" id="ARBA00022792"/>
    </source>
</evidence>
<comment type="function">
    <text evidence="17">Core subunit of the mitochondrial membrane respiratory chain NADH dehydrogenase (Complex I) which catalyzes electron transfer from NADH through the respiratory chain, using ubiquinone as an electron acceptor. Essential for the catalytic activity and assembly of complex I.</text>
</comment>
<evidence type="ECO:0000259" key="18">
    <source>
        <dbReference type="Pfam" id="PF00361"/>
    </source>
</evidence>
<feature type="domain" description="NADH dehydrogenase subunit 5 C-terminal" evidence="20">
    <location>
        <begin position="395"/>
        <end position="575"/>
    </location>
</feature>
<dbReference type="GO" id="GO:0005743">
    <property type="term" value="C:mitochondrial inner membrane"/>
    <property type="evidence" value="ECO:0007669"/>
    <property type="project" value="UniProtKB-SubCell"/>
</dbReference>
<feature type="transmembrane region" description="Helical" evidence="17">
    <location>
        <begin position="217"/>
        <end position="237"/>
    </location>
</feature>
<comment type="similarity">
    <text evidence="17">Belongs to the complex I subunit 5 family.</text>
</comment>
<dbReference type="GO" id="GO:0003954">
    <property type="term" value="F:NADH dehydrogenase activity"/>
    <property type="evidence" value="ECO:0007669"/>
    <property type="project" value="TreeGrafter"/>
</dbReference>
<comment type="function">
    <text evidence="1">Core subunit of the mitochondrial membrane respiratory chain NADH dehydrogenase (Complex I) that is believed to belong to the minimal assembly required for catalysis. Complex I functions in the transfer of electrons from NADH to the respiratory chain. The immediate electron acceptor for the enzyme is believed to be ubiquinone.</text>
</comment>
<keyword evidence="12 17" id="KW-0520">NAD</keyword>
<keyword evidence="7 17" id="KW-0812">Transmembrane</keyword>
<comment type="subcellular location">
    <subcellularLocation>
        <location evidence="2">Mitochondrion inner membrane</location>
        <topology evidence="2">Multi-pass membrane protein</topology>
    </subcellularLocation>
</comment>
<evidence type="ECO:0000256" key="15">
    <source>
        <dbReference type="ARBA" id="ARBA00023136"/>
    </source>
</evidence>
<evidence type="ECO:0000256" key="2">
    <source>
        <dbReference type="ARBA" id="ARBA00004448"/>
    </source>
</evidence>
<dbReference type="InterPro" id="IPR001516">
    <property type="entry name" value="Proton_antipo_N"/>
</dbReference>
<dbReference type="PANTHER" id="PTHR42829">
    <property type="entry name" value="NADH-UBIQUINONE OXIDOREDUCTASE CHAIN 5"/>
    <property type="match status" value="1"/>
</dbReference>
<evidence type="ECO:0000256" key="4">
    <source>
        <dbReference type="ARBA" id="ARBA00021096"/>
    </source>
</evidence>
<feature type="transmembrane region" description="Helical" evidence="17">
    <location>
        <begin position="452"/>
        <end position="474"/>
    </location>
</feature>
<evidence type="ECO:0000256" key="13">
    <source>
        <dbReference type="ARBA" id="ARBA00023075"/>
    </source>
</evidence>
<keyword evidence="5 17" id="KW-0813">Transport</keyword>
<name>A0A8A6W3T1_9ORTH</name>
<proteinExistence type="inferred from homology"/>
<protein>
    <recommendedName>
        <fullName evidence="4 17">NADH-ubiquinone oxidoreductase chain 5</fullName>
        <ecNumber evidence="3 17">7.1.1.2</ecNumber>
    </recommendedName>
</protein>
<keyword evidence="6" id="KW-0679">Respiratory chain</keyword>
<dbReference type="GO" id="GO:0008137">
    <property type="term" value="F:NADH dehydrogenase (ubiquinone) activity"/>
    <property type="evidence" value="ECO:0007669"/>
    <property type="project" value="UniProtKB-EC"/>
</dbReference>
<keyword evidence="10" id="KW-0249">Electron transport</keyword>
<feature type="transmembrane region" description="Helical" evidence="17">
    <location>
        <begin position="421"/>
        <end position="446"/>
    </location>
</feature>
<evidence type="ECO:0000256" key="9">
    <source>
        <dbReference type="ARBA" id="ARBA00022967"/>
    </source>
</evidence>
<organism evidence="21">
    <name type="scientific">Turanogryllus eous</name>
    <dbReference type="NCBI Taxonomy" id="2823019"/>
    <lineage>
        <taxon>Eukaryota</taxon>
        <taxon>Metazoa</taxon>
        <taxon>Ecdysozoa</taxon>
        <taxon>Arthropoda</taxon>
        <taxon>Hexapoda</taxon>
        <taxon>Insecta</taxon>
        <taxon>Pterygota</taxon>
        <taxon>Neoptera</taxon>
        <taxon>Polyneoptera</taxon>
        <taxon>Orthoptera</taxon>
        <taxon>Ensifera</taxon>
        <taxon>Gryllidea</taxon>
        <taxon>Grylloidea</taxon>
        <taxon>Gryllidae</taxon>
        <taxon>Gryllinae</taxon>
        <taxon>Turanogryllus</taxon>
    </lineage>
</organism>
<feature type="transmembrane region" description="Helical" evidence="17">
    <location>
        <begin position="559"/>
        <end position="578"/>
    </location>
</feature>
<accession>A0A8A6W3T1</accession>
<keyword evidence="8" id="KW-0999">Mitochondrion inner membrane</keyword>
<evidence type="ECO:0000259" key="19">
    <source>
        <dbReference type="Pfam" id="PF00662"/>
    </source>
</evidence>
<feature type="transmembrane region" description="Helical" evidence="17">
    <location>
        <begin position="486"/>
        <end position="505"/>
    </location>
</feature>
<dbReference type="InterPro" id="IPR001750">
    <property type="entry name" value="ND/Mrp_TM"/>
</dbReference>
<feature type="transmembrane region" description="Helical" evidence="17">
    <location>
        <begin position="91"/>
        <end position="108"/>
    </location>
</feature>
<evidence type="ECO:0000256" key="7">
    <source>
        <dbReference type="ARBA" id="ARBA00022692"/>
    </source>
</evidence>
<evidence type="ECO:0000256" key="5">
    <source>
        <dbReference type="ARBA" id="ARBA00022448"/>
    </source>
</evidence>
<feature type="transmembrane region" description="Helical" evidence="17">
    <location>
        <begin position="177"/>
        <end position="196"/>
    </location>
</feature>
<dbReference type="Pfam" id="PF00361">
    <property type="entry name" value="Proton_antipo_M"/>
    <property type="match status" value="1"/>
</dbReference>
<geneLocation type="mitochondrion" evidence="21"/>
<evidence type="ECO:0000256" key="17">
    <source>
        <dbReference type="RuleBase" id="RU003404"/>
    </source>
</evidence>
<feature type="domain" description="NADH:quinone oxidoreductase/Mrp antiporter transmembrane" evidence="18">
    <location>
        <begin position="108"/>
        <end position="391"/>
    </location>
</feature>
<evidence type="ECO:0000256" key="3">
    <source>
        <dbReference type="ARBA" id="ARBA00012944"/>
    </source>
</evidence>
<sequence length="579" mass="65517">MNYNNFVCKVSFIVLFSLSIILFLLGLKFCIEEFIMMMDWNIISFNSCNVVMSMIFDYKSLLFMSFVLFISSLVIYYSDSYMSGDENLSRFIILVLMFVMSMVFLIISPNLISILLGWDGLGLVSYCLVIYYQNVKSYNAGMITALTNRIGDVALLLSIAWMMSCGSWNFMLINNFGLSNINMSIIMVLVILAAMTKSAQIPFSSWLPAAMAAPTPVSALVHSSTLVTAGVYLLVRFGALINESMMSEFMLFIGCLTMFMSGLGANFEYDLKKIIALSTLSQLGLMMSTIGLGYYDLAFFHLLTHALFKALLFMCAGVIIHGFNDLQDIRGMGSIVNQMPLTSVCFSVSNLALCGMPFLSGFYSSDLILELSLMSNFNMLVFIMFFFSTGLTVCYTFRLIYYVVVGEFNYKSLHCLGDEHYGYIGPMFLLMIMSVIGGSVLSWVILLTPEVVCLSIFMSTLTIVVSLMGGWVGFELSMMMYYGSFFINNHYFVSFMGSMWFMPYISTYMVSMFPLNLGLSANYVIDCGWSEEYGGQGLFNFLLDSSMVNQDYQYNFFKYYLMSFMFWVFFFAVMMFCVD</sequence>
<dbReference type="AlphaFoldDB" id="A0A8A6W3T1"/>
<feature type="transmembrane region" description="Helical" evidence="17">
    <location>
        <begin position="274"/>
        <end position="292"/>
    </location>
</feature>
<keyword evidence="11 17" id="KW-1133">Transmembrane helix</keyword>
<dbReference type="GO" id="GO:0015990">
    <property type="term" value="P:electron transport coupled proton transport"/>
    <property type="evidence" value="ECO:0007669"/>
    <property type="project" value="TreeGrafter"/>
</dbReference>
<feature type="domain" description="NADH-Ubiquinone oxidoreductase (complex I) chain 5 N-terminal" evidence="19">
    <location>
        <begin position="43"/>
        <end position="91"/>
    </location>
</feature>
<feature type="transmembrane region" description="Helical" evidence="17">
    <location>
        <begin position="379"/>
        <end position="401"/>
    </location>
</feature>
<dbReference type="Pfam" id="PF00662">
    <property type="entry name" value="Proton_antipo_N"/>
    <property type="match status" value="1"/>
</dbReference>
<evidence type="ECO:0000256" key="16">
    <source>
        <dbReference type="ARBA" id="ARBA00049551"/>
    </source>
</evidence>
<evidence type="ECO:0000259" key="20">
    <source>
        <dbReference type="Pfam" id="PF06455"/>
    </source>
</evidence>
<feature type="transmembrane region" description="Helical" evidence="17">
    <location>
        <begin position="249"/>
        <end position="267"/>
    </location>
</feature>
<feature type="transmembrane region" description="Helical" evidence="17">
    <location>
        <begin position="341"/>
        <end position="359"/>
    </location>
</feature>
<evidence type="ECO:0000256" key="10">
    <source>
        <dbReference type="ARBA" id="ARBA00022982"/>
    </source>
</evidence>
<evidence type="ECO:0000256" key="6">
    <source>
        <dbReference type="ARBA" id="ARBA00022660"/>
    </source>
</evidence>
<keyword evidence="14 17" id="KW-0496">Mitochondrion</keyword>
<evidence type="ECO:0000256" key="1">
    <source>
        <dbReference type="ARBA" id="ARBA00003257"/>
    </source>
</evidence>
<dbReference type="PANTHER" id="PTHR42829:SF2">
    <property type="entry name" value="NADH-UBIQUINONE OXIDOREDUCTASE CHAIN 5"/>
    <property type="match status" value="1"/>
</dbReference>
<feature type="transmembrane region" description="Helical" evidence="17">
    <location>
        <begin position="153"/>
        <end position="171"/>
    </location>
</feature>
<feature type="transmembrane region" description="Helical" evidence="17">
    <location>
        <begin position="114"/>
        <end position="132"/>
    </location>
</feature>
<dbReference type="Pfam" id="PF06455">
    <property type="entry name" value="NADH5_C"/>
    <property type="match status" value="1"/>
</dbReference>
<dbReference type="GO" id="GO:0042773">
    <property type="term" value="P:ATP synthesis coupled electron transport"/>
    <property type="evidence" value="ECO:0007669"/>
    <property type="project" value="InterPro"/>
</dbReference>
<keyword evidence="15 17" id="KW-0472">Membrane</keyword>
<evidence type="ECO:0000313" key="21">
    <source>
        <dbReference type="EMBL" id="QTK22275.1"/>
    </source>
</evidence>
<dbReference type="InterPro" id="IPR010934">
    <property type="entry name" value="NADH_DH_su5_C"/>
</dbReference>
<dbReference type="EC" id="7.1.1.2" evidence="3 17"/>
<dbReference type="InterPro" id="IPR003945">
    <property type="entry name" value="NU5C-like"/>
</dbReference>
<keyword evidence="13 17" id="KW-0830">Ubiquinone</keyword>
<dbReference type="EMBL" id="MK656322">
    <property type="protein sequence ID" value="QTK22275.1"/>
    <property type="molecule type" value="Genomic_DNA"/>
</dbReference>